<dbReference type="GeneID" id="93298965"/>
<dbReference type="Proteomes" id="UP000095003">
    <property type="component" value="Unassembled WGS sequence"/>
</dbReference>
<sequence>MNARSRYSVLDLVRGLTLISMIAYHGTYDLVYLFSIKIPWFHGEPGYLWQQSICWTFIFLSGMCFSLGRHPVKRGLILTGCGLIITLVTVLVMPESIVIMGVLNFFGFATLITAFLQPLLRRIPAYAGIPVSFLLFLLTREVPSGYLGFEGLRLAALPRFLYQGKLMMVLGFPYDGFYSTDYFSVIPWLFLFLTGYYFWKLLECADSSFPSLLRRSLCRPLELIGRNTLPVYMLHQPALMAVFTALDLIGMI</sequence>
<protein>
    <recommendedName>
        <fullName evidence="2">Heparan-alpha-glucosaminide N-acetyltransferase catalytic domain-containing protein</fullName>
    </recommendedName>
</protein>
<dbReference type="Pfam" id="PF07786">
    <property type="entry name" value="HGSNAT_cat"/>
    <property type="match status" value="1"/>
</dbReference>
<dbReference type="EMBL" id="MCGH01000002">
    <property type="protein sequence ID" value="ODM06270.1"/>
    <property type="molecule type" value="Genomic_DNA"/>
</dbReference>
<name>A0A1E3ABW7_9FIRM</name>
<feature type="transmembrane region" description="Helical" evidence="1">
    <location>
        <begin position="182"/>
        <end position="199"/>
    </location>
</feature>
<feature type="domain" description="Heparan-alpha-glucosaminide N-acetyltransferase catalytic" evidence="2">
    <location>
        <begin position="6"/>
        <end position="237"/>
    </location>
</feature>
<reference evidence="5 6" key="1">
    <citation type="submission" date="2016-07" db="EMBL/GenBank/DDBJ databases">
        <title>Characterization of isolates of Eisenbergiella tayi derived from blood cultures, using whole genome sequencing.</title>
        <authorList>
            <person name="Burdz T."/>
            <person name="Wiebe D."/>
            <person name="Huynh C."/>
            <person name="Bernard K."/>
        </authorList>
    </citation>
    <scope>NUCLEOTIDE SEQUENCE [LARGE SCALE GENOMIC DNA]</scope>
    <source>
        <strain evidence="3 5">NML 110608</strain>
        <strain evidence="4 6">NML 120489</strain>
    </source>
</reference>
<gene>
    <name evidence="4" type="ORF">BEH84_00380</name>
    <name evidence="3" type="ORF">BEI61_02159</name>
</gene>
<dbReference type="RefSeq" id="WP_069152280.1">
    <property type="nucleotide sequence ID" value="NZ_DBFYTC010000088.1"/>
</dbReference>
<feature type="transmembrane region" description="Helical" evidence="1">
    <location>
        <begin position="12"/>
        <end position="35"/>
    </location>
</feature>
<evidence type="ECO:0000313" key="3">
    <source>
        <dbReference type="EMBL" id="ODM06270.1"/>
    </source>
</evidence>
<keyword evidence="1" id="KW-0472">Membrane</keyword>
<dbReference type="PATRIC" id="fig|1432052.3.peg.403"/>
<dbReference type="InterPro" id="IPR012429">
    <property type="entry name" value="HGSNAT_cat"/>
</dbReference>
<feature type="transmembrane region" description="Helical" evidence="1">
    <location>
        <begin position="123"/>
        <end position="139"/>
    </location>
</feature>
<feature type="transmembrane region" description="Helical" evidence="1">
    <location>
        <begin position="98"/>
        <end position="116"/>
    </location>
</feature>
<evidence type="ECO:0000313" key="4">
    <source>
        <dbReference type="EMBL" id="ODM12665.1"/>
    </source>
</evidence>
<proteinExistence type="predicted"/>
<organism evidence="3 5">
    <name type="scientific">Eisenbergiella tayi</name>
    <dbReference type="NCBI Taxonomy" id="1432052"/>
    <lineage>
        <taxon>Bacteria</taxon>
        <taxon>Bacillati</taxon>
        <taxon>Bacillota</taxon>
        <taxon>Clostridia</taxon>
        <taxon>Lachnospirales</taxon>
        <taxon>Lachnospiraceae</taxon>
        <taxon>Eisenbergiella</taxon>
    </lineage>
</organism>
<keyword evidence="1" id="KW-0812">Transmembrane</keyword>
<accession>A0A1E3ABW7</accession>
<dbReference type="AlphaFoldDB" id="A0A1E3ABW7"/>
<evidence type="ECO:0000256" key="1">
    <source>
        <dbReference type="SAM" id="Phobius"/>
    </source>
</evidence>
<feature type="transmembrane region" description="Helical" evidence="1">
    <location>
        <begin position="75"/>
        <end position="92"/>
    </location>
</feature>
<comment type="caution">
    <text evidence="3">The sequence shown here is derived from an EMBL/GenBank/DDBJ whole genome shotgun (WGS) entry which is preliminary data.</text>
</comment>
<feature type="transmembrane region" description="Helical" evidence="1">
    <location>
        <begin position="47"/>
        <end position="68"/>
    </location>
</feature>
<evidence type="ECO:0000259" key="2">
    <source>
        <dbReference type="Pfam" id="PF07786"/>
    </source>
</evidence>
<evidence type="ECO:0000313" key="5">
    <source>
        <dbReference type="Proteomes" id="UP000094067"/>
    </source>
</evidence>
<dbReference type="Proteomes" id="UP000094067">
    <property type="component" value="Unassembled WGS sequence"/>
</dbReference>
<evidence type="ECO:0000313" key="6">
    <source>
        <dbReference type="Proteomes" id="UP000095003"/>
    </source>
</evidence>
<keyword evidence="1" id="KW-1133">Transmembrane helix</keyword>
<dbReference type="EMBL" id="MCGI01000001">
    <property type="protein sequence ID" value="ODM12665.1"/>
    <property type="molecule type" value="Genomic_DNA"/>
</dbReference>